<dbReference type="PANTHER" id="PTHR39158:SF1">
    <property type="entry name" value="DNAJ HOMOLOG SUBFAMILY C MEMBER 28"/>
    <property type="match status" value="1"/>
</dbReference>
<evidence type="ECO:0000313" key="3">
    <source>
        <dbReference type="Proteomes" id="UP000292136"/>
    </source>
</evidence>
<keyword evidence="3" id="KW-1185">Reference proteome</keyword>
<dbReference type="RefSeq" id="WP_130459052.1">
    <property type="nucleotide sequence ID" value="NZ_SHKM01000001.1"/>
</dbReference>
<reference evidence="2 3" key="1">
    <citation type="submission" date="2019-02" db="EMBL/GenBank/DDBJ databases">
        <title>Genomic Encyclopedia of Type Strains, Phase IV (KMG-IV): sequencing the most valuable type-strain genomes for metagenomic binning, comparative biology and taxonomic classification.</title>
        <authorList>
            <person name="Goeker M."/>
        </authorList>
    </citation>
    <scope>NUCLEOTIDE SEQUENCE [LARGE SCALE GENOMIC DNA]</scope>
    <source>
        <strain evidence="2 3">DSM 21223</strain>
    </source>
</reference>
<dbReference type="PANTHER" id="PTHR39158">
    <property type="entry name" value="OS08G0560600 PROTEIN"/>
    <property type="match status" value="1"/>
</dbReference>
<evidence type="ECO:0000313" key="2">
    <source>
        <dbReference type="EMBL" id="RZT90694.1"/>
    </source>
</evidence>
<name>A0ABY0ITS8_9RHOO</name>
<gene>
    <name evidence="2" type="ORF">EV678_1514</name>
</gene>
<accession>A0ABY0ITS8</accession>
<evidence type="ECO:0000259" key="1">
    <source>
        <dbReference type="Pfam" id="PF09350"/>
    </source>
</evidence>
<dbReference type="EMBL" id="SHKM01000001">
    <property type="protein sequence ID" value="RZT90694.1"/>
    <property type="molecule type" value="Genomic_DNA"/>
</dbReference>
<dbReference type="Proteomes" id="UP000292136">
    <property type="component" value="Unassembled WGS sequence"/>
</dbReference>
<protein>
    <submittedName>
        <fullName evidence="2">Uncharacterized protein DUF1992</fullName>
    </submittedName>
</protein>
<dbReference type="InterPro" id="IPR052573">
    <property type="entry name" value="DnaJ_C_subfamily_28"/>
</dbReference>
<dbReference type="InterPro" id="IPR018961">
    <property type="entry name" value="DnaJ_homolog_subfam-C_membr-28"/>
</dbReference>
<organism evidence="2 3">
    <name type="scientific">Azospira oryzae</name>
    <dbReference type="NCBI Taxonomy" id="146939"/>
    <lineage>
        <taxon>Bacteria</taxon>
        <taxon>Pseudomonadati</taxon>
        <taxon>Pseudomonadota</taxon>
        <taxon>Betaproteobacteria</taxon>
        <taxon>Rhodocyclales</taxon>
        <taxon>Rhodocyclaceae</taxon>
        <taxon>Azospira</taxon>
    </lineage>
</organism>
<comment type="caution">
    <text evidence="2">The sequence shown here is derived from an EMBL/GenBank/DDBJ whole genome shotgun (WGS) entry which is preliminary data.</text>
</comment>
<proteinExistence type="predicted"/>
<sequence>MLAFELLAEQRINEALAKGELSDLPGSGRPLELGDDLLVPEDQRLAQRILKNAGYTPPEVGLRREIAQLRAELELLDEVERGPAWQRLCLLMSQLSLARGAAINLSLEDRYWERLKARFAGSAEDGAEEGAGDGGGRGPAA</sequence>
<dbReference type="Pfam" id="PF09350">
    <property type="entry name" value="DJC28_CD"/>
    <property type="match status" value="1"/>
</dbReference>
<feature type="domain" description="DnaJ homologue subfamily C member 28 conserved" evidence="1">
    <location>
        <begin position="7"/>
        <end position="73"/>
    </location>
</feature>